<dbReference type="Gene3D" id="2.130.10.130">
    <property type="entry name" value="Integrin alpha, N-terminal"/>
    <property type="match status" value="3"/>
</dbReference>
<comment type="caution">
    <text evidence="3">The sequence shown here is derived from an EMBL/GenBank/DDBJ whole genome shotgun (WGS) entry which is preliminary data.</text>
</comment>
<keyword evidence="1" id="KW-0732">Signal</keyword>
<dbReference type="PANTHER" id="PTHR16026">
    <property type="entry name" value="CARTILAGE ACIDIC PROTEIN 1"/>
    <property type="match status" value="1"/>
</dbReference>
<dbReference type="InterPro" id="IPR011519">
    <property type="entry name" value="UnbV_ASPIC"/>
</dbReference>
<dbReference type="Pfam" id="PF07593">
    <property type="entry name" value="UnbV_ASPIC"/>
    <property type="match status" value="1"/>
</dbReference>
<dbReference type="EMBL" id="JAABOO010000003">
    <property type="protein sequence ID" value="NER14642.1"/>
    <property type="molecule type" value="Genomic_DNA"/>
</dbReference>
<evidence type="ECO:0000256" key="1">
    <source>
        <dbReference type="ARBA" id="ARBA00022729"/>
    </source>
</evidence>
<keyword evidence="4" id="KW-1185">Reference proteome</keyword>
<dbReference type="InterPro" id="IPR013517">
    <property type="entry name" value="FG-GAP"/>
</dbReference>
<proteinExistence type="predicted"/>
<evidence type="ECO:0000313" key="4">
    <source>
        <dbReference type="Proteomes" id="UP000468581"/>
    </source>
</evidence>
<accession>A0A6P0UQ53</accession>
<dbReference type="Proteomes" id="UP000468581">
    <property type="component" value="Unassembled WGS sequence"/>
</dbReference>
<protein>
    <recommendedName>
        <fullName evidence="2">ASPIC/UnbV domain-containing protein</fullName>
    </recommendedName>
</protein>
<dbReference type="RefSeq" id="WP_163607926.1">
    <property type="nucleotide sequence ID" value="NZ_JAABOO010000003.1"/>
</dbReference>
<gene>
    <name evidence="3" type="ORF">GWK08_14395</name>
</gene>
<organism evidence="3 4">
    <name type="scientific">Leptobacterium flavescens</name>
    <dbReference type="NCBI Taxonomy" id="472055"/>
    <lineage>
        <taxon>Bacteria</taxon>
        <taxon>Pseudomonadati</taxon>
        <taxon>Bacteroidota</taxon>
        <taxon>Flavobacteriia</taxon>
        <taxon>Flavobacteriales</taxon>
        <taxon>Flavobacteriaceae</taxon>
        <taxon>Leptobacterium</taxon>
    </lineage>
</organism>
<dbReference type="AlphaFoldDB" id="A0A6P0UQ53"/>
<name>A0A6P0UQ53_9FLAO</name>
<dbReference type="SUPFAM" id="SSF69318">
    <property type="entry name" value="Integrin alpha N-terminal domain"/>
    <property type="match status" value="3"/>
</dbReference>
<reference evidence="3 4" key="1">
    <citation type="submission" date="2020-01" db="EMBL/GenBank/DDBJ databases">
        <title>Leptobacterium flavescens.</title>
        <authorList>
            <person name="Wang G."/>
        </authorList>
    </citation>
    <scope>NUCLEOTIDE SEQUENCE [LARGE SCALE GENOMIC DNA]</scope>
    <source>
        <strain evidence="3 4">KCTC 22160</strain>
    </source>
</reference>
<sequence>MSALFFIFNLYDIDTLLKGFVFILTLLIFVSLTPSCNRSEAKLFRLKGGTGIHFKNTLKPTPELNILSYLYYYNGAGVCAADFNNDGFSDLYFTSNQGQDELYLNKGDLKFEEISDVSGIVNNSGWTTGVTNVDINNDGYLDIYICKIGDYQTLKGKNLLYVNQGVNEKGIPTFKEMASEYGLDIQSFSTQAAFLDYDLDGDLDMFLLNHSVHPNSNYGKGAKRMEADSLSGDILFRNDNGYFYDVSQEAGIFQGKIGYGLGVSVSDVNNDGYPDIYVSNDFFENNYLYINQKDGSFKEIISTEPSKMGHTAHFSMGSDIADINNDGYPDIIALDMLPEDLQTYKTSALEYPYQTYEYYLKNGYAPQYMQNTLHLNLGNSSFSETSFISGIAATEWSWSALFADFDNDGFKDLHISNGIKGATNDMDFINFIANENIQKRISQGMSEKEMAFIKELPEKKVPNYFYKNHGDNTFSDVTSEWFRKTPSFSNGAIYDDLDRDGDLDLIISNIDEEVHLLENLSDKKKEKNNFISLEFDGSDTNRFGIGARVILYRGNSRIVQENYATKGYLSSSSPQIHIGLGTDEKIDSLRVIWPDRTYEFFTDLEPNQHLKVDKRNARRGYIKYNGNSKPHYLLNAPSPITFRHTENSSLEFNRDPLIPFANTNQGPAISVADVNGDGKEDLFIGGAKGQASRLLVQKEEGLFEISEEEVFSSDIINEDVDQLFFDADNDGDQDLLIVSGGNEFKKGPALSPRLYFNENGSFKKDSIQFKDISLNASTVKAVDLDNDGDQDLSITSNGIPWQFGKTPRQYLFENNGKGTFTDITDTYSKAFRDIGLVQDIQWIDINGDNFKDAVLTGHWMPLSVFINDGKSLKLMEFKGLDRTNGWWNTVVAADFDKDGDIDLMAGNWGLNTRLTASEKQPLKLYSNDFDDNGSIEPVITYFYQGTETVFASKDELIKQMPFINKKYLSYKDFAKADFDEIFPKNKIKTASKKQLYQLASCYFENNGNNSFSVKQLPFLVQTSSVHSIFVDDFNSDGYPDVLIAGNNYEISTQLGRLDALHGLLLLNDRNGFFTEGKNQLFDIPGPARDIEKIMIDDTAYYIISINNNSPVFLKRMN</sequence>
<dbReference type="PANTHER" id="PTHR16026:SF0">
    <property type="entry name" value="CARTILAGE ACIDIC PROTEIN 1"/>
    <property type="match status" value="1"/>
</dbReference>
<dbReference type="Pfam" id="PF13517">
    <property type="entry name" value="FG-GAP_3"/>
    <property type="match status" value="4"/>
</dbReference>
<feature type="domain" description="ASPIC/UnbV" evidence="2">
    <location>
        <begin position="544"/>
        <end position="610"/>
    </location>
</feature>
<evidence type="ECO:0000259" key="2">
    <source>
        <dbReference type="Pfam" id="PF07593"/>
    </source>
</evidence>
<evidence type="ECO:0000313" key="3">
    <source>
        <dbReference type="EMBL" id="NER14642.1"/>
    </source>
</evidence>
<dbReference type="InterPro" id="IPR028994">
    <property type="entry name" value="Integrin_alpha_N"/>
</dbReference>
<dbReference type="InterPro" id="IPR027039">
    <property type="entry name" value="Crtac1"/>
</dbReference>